<dbReference type="SMART" id="SM00304">
    <property type="entry name" value="HAMP"/>
    <property type="match status" value="1"/>
</dbReference>
<dbReference type="InterPro" id="IPR003660">
    <property type="entry name" value="HAMP_dom"/>
</dbReference>
<evidence type="ECO:0000256" key="5">
    <source>
        <dbReference type="ARBA" id="ARBA00022553"/>
    </source>
</evidence>
<comment type="caution">
    <text evidence="18">The sequence shown here is derived from an EMBL/GenBank/DDBJ whole genome shotgun (WGS) entry which is preliminary data.</text>
</comment>
<evidence type="ECO:0000256" key="13">
    <source>
        <dbReference type="ARBA" id="ARBA00023136"/>
    </source>
</evidence>
<dbReference type="EC" id="2.7.13.3" evidence="3"/>
<evidence type="ECO:0000313" key="18">
    <source>
        <dbReference type="EMBL" id="THF76684.1"/>
    </source>
</evidence>
<evidence type="ECO:0000313" key="19">
    <source>
        <dbReference type="Proteomes" id="UP000310636"/>
    </source>
</evidence>
<evidence type="ECO:0000256" key="7">
    <source>
        <dbReference type="ARBA" id="ARBA00022692"/>
    </source>
</evidence>
<feature type="domain" description="HAMP" evidence="17">
    <location>
        <begin position="327"/>
        <end position="379"/>
    </location>
</feature>
<keyword evidence="12" id="KW-0902">Two-component regulatory system</keyword>
<keyword evidence="5" id="KW-0597">Phosphoprotein</keyword>
<dbReference type="SMART" id="SM00387">
    <property type="entry name" value="HATPase_c"/>
    <property type="match status" value="1"/>
</dbReference>
<dbReference type="PANTHER" id="PTHR34220:SF11">
    <property type="entry name" value="SENSOR PROTEIN KINASE HPTS"/>
    <property type="match status" value="1"/>
</dbReference>
<sequence length="597" mass="67604">MKLKGKLQSLGTQLVISFMLISLIVFAASSYALYSFVLGLIKEQNERTLHQQFQQLDHNIQSLVSDVDRLSNLLKMDESLQDLLTSRADPSEYDYLKAKNDFHAVIETYLFNYTYLSSIYFFSEETGLIGGSAATTLVNTAEDWNESFPVSDTYRETQRAFPYMRVWGLWSKSDYNPYMTGELDGDLISLARGVNAVSNPRLKGLLIFNVEERYFSSIYATDPSEGGDTFIVDAEGRIVSADQPGRVGLSSPYMPSEGTLYGSHDERRGASQVQYVYYRLQNSGWYIMKEVPLSQYSDQINRAQRLLSIVFLLSILVMFTLSYFWLRKMMKPLHVLSQTMKNMSNGEFGVTVTEVPDNELGTVIRRFNEMSLGLAAQIERNNEMQEQKRVLEIEALQYQINPHFLYNTLNMIRWMASIIKADNIVGSIVALGTILRATFASQSRMCALRDEIHYLENYVKIINWRFNNGVAFEVKAEEDLLGCQVPRFILQPLVENAIASGSATEDHIVVITIGVTREAGDLLISVNDTGAGLDPDRLEELNRRLERGEETPSGGAGSGIGLHNVNKRIRLYFGERYGLRFVRRETGASVVVRIPEM</sequence>
<keyword evidence="9 18" id="KW-0418">Kinase</keyword>
<feature type="transmembrane region" description="Helical" evidence="15">
    <location>
        <begin position="12"/>
        <end position="34"/>
    </location>
</feature>
<evidence type="ECO:0000256" key="4">
    <source>
        <dbReference type="ARBA" id="ARBA00022475"/>
    </source>
</evidence>
<evidence type="ECO:0000256" key="3">
    <source>
        <dbReference type="ARBA" id="ARBA00012438"/>
    </source>
</evidence>
<dbReference type="GO" id="GO:0000155">
    <property type="term" value="F:phosphorelay sensor kinase activity"/>
    <property type="evidence" value="ECO:0007669"/>
    <property type="project" value="InterPro"/>
</dbReference>
<dbReference type="Proteomes" id="UP000310636">
    <property type="component" value="Unassembled WGS sequence"/>
</dbReference>
<keyword evidence="11 15" id="KW-1133">Transmembrane helix</keyword>
<evidence type="ECO:0000256" key="9">
    <source>
        <dbReference type="ARBA" id="ARBA00022777"/>
    </source>
</evidence>
<dbReference type="InterPro" id="IPR050640">
    <property type="entry name" value="Bact_2-comp_sensor_kinase"/>
</dbReference>
<dbReference type="InterPro" id="IPR005467">
    <property type="entry name" value="His_kinase_dom"/>
</dbReference>
<dbReference type="OrthoDB" id="2509008at2"/>
<proteinExistence type="predicted"/>
<feature type="transmembrane region" description="Helical" evidence="15">
    <location>
        <begin position="306"/>
        <end position="326"/>
    </location>
</feature>
<dbReference type="PROSITE" id="PS50885">
    <property type="entry name" value="HAMP"/>
    <property type="match status" value="1"/>
</dbReference>
<feature type="coiled-coil region" evidence="14">
    <location>
        <begin position="374"/>
        <end position="401"/>
    </location>
</feature>
<dbReference type="SUPFAM" id="SSF55874">
    <property type="entry name" value="ATPase domain of HSP90 chaperone/DNA topoisomerase II/histidine kinase"/>
    <property type="match status" value="1"/>
</dbReference>
<evidence type="ECO:0000259" key="16">
    <source>
        <dbReference type="PROSITE" id="PS50109"/>
    </source>
</evidence>
<dbReference type="Gene3D" id="6.10.340.10">
    <property type="match status" value="1"/>
</dbReference>
<dbReference type="Pfam" id="PF02518">
    <property type="entry name" value="HATPase_c"/>
    <property type="match status" value="1"/>
</dbReference>
<keyword evidence="10" id="KW-0067">ATP-binding</keyword>
<evidence type="ECO:0000256" key="2">
    <source>
        <dbReference type="ARBA" id="ARBA00004651"/>
    </source>
</evidence>
<dbReference type="GO" id="GO:0005886">
    <property type="term" value="C:plasma membrane"/>
    <property type="evidence" value="ECO:0007669"/>
    <property type="project" value="UniProtKB-SubCell"/>
</dbReference>
<evidence type="ECO:0000256" key="15">
    <source>
        <dbReference type="SAM" id="Phobius"/>
    </source>
</evidence>
<dbReference type="PANTHER" id="PTHR34220">
    <property type="entry name" value="SENSOR HISTIDINE KINASE YPDA"/>
    <property type="match status" value="1"/>
</dbReference>
<dbReference type="AlphaFoldDB" id="A0A4S4BUR8"/>
<dbReference type="PROSITE" id="PS50109">
    <property type="entry name" value="HIS_KIN"/>
    <property type="match status" value="1"/>
</dbReference>
<dbReference type="EMBL" id="SSOB01000023">
    <property type="protein sequence ID" value="THF76684.1"/>
    <property type="molecule type" value="Genomic_DNA"/>
</dbReference>
<evidence type="ECO:0000256" key="11">
    <source>
        <dbReference type="ARBA" id="ARBA00022989"/>
    </source>
</evidence>
<dbReference type="InterPro" id="IPR036890">
    <property type="entry name" value="HATPase_C_sf"/>
</dbReference>
<keyword evidence="6" id="KW-0808">Transferase</keyword>
<keyword evidence="14" id="KW-0175">Coiled coil</keyword>
<evidence type="ECO:0000259" key="17">
    <source>
        <dbReference type="PROSITE" id="PS50885"/>
    </source>
</evidence>
<evidence type="ECO:0000256" key="1">
    <source>
        <dbReference type="ARBA" id="ARBA00000085"/>
    </source>
</evidence>
<dbReference type="CDD" id="cd06225">
    <property type="entry name" value="HAMP"/>
    <property type="match status" value="1"/>
</dbReference>
<dbReference type="InterPro" id="IPR010559">
    <property type="entry name" value="Sig_transdc_His_kin_internal"/>
</dbReference>
<protein>
    <recommendedName>
        <fullName evidence="3">histidine kinase</fullName>
        <ecNumber evidence="3">2.7.13.3</ecNumber>
    </recommendedName>
</protein>
<keyword evidence="19" id="KW-1185">Reference proteome</keyword>
<evidence type="ECO:0000256" key="14">
    <source>
        <dbReference type="SAM" id="Coils"/>
    </source>
</evidence>
<comment type="subcellular location">
    <subcellularLocation>
        <location evidence="2">Cell membrane</location>
        <topology evidence="2">Multi-pass membrane protein</topology>
    </subcellularLocation>
</comment>
<dbReference type="GO" id="GO:0005524">
    <property type="term" value="F:ATP binding"/>
    <property type="evidence" value="ECO:0007669"/>
    <property type="project" value="UniProtKB-KW"/>
</dbReference>
<evidence type="ECO:0000256" key="6">
    <source>
        <dbReference type="ARBA" id="ARBA00022679"/>
    </source>
</evidence>
<dbReference type="RefSeq" id="WP_136371222.1">
    <property type="nucleotide sequence ID" value="NZ_SSOB01000023.1"/>
</dbReference>
<dbReference type="Pfam" id="PF06580">
    <property type="entry name" value="His_kinase"/>
    <property type="match status" value="1"/>
</dbReference>
<evidence type="ECO:0000256" key="8">
    <source>
        <dbReference type="ARBA" id="ARBA00022741"/>
    </source>
</evidence>
<evidence type="ECO:0000256" key="12">
    <source>
        <dbReference type="ARBA" id="ARBA00023012"/>
    </source>
</evidence>
<dbReference type="Gene3D" id="3.30.565.10">
    <property type="entry name" value="Histidine kinase-like ATPase, C-terminal domain"/>
    <property type="match status" value="1"/>
</dbReference>
<gene>
    <name evidence="18" type="ORF">E6C55_18100</name>
</gene>
<dbReference type="Pfam" id="PF00672">
    <property type="entry name" value="HAMP"/>
    <property type="match status" value="1"/>
</dbReference>
<reference evidence="18 19" key="1">
    <citation type="submission" date="2019-04" db="EMBL/GenBank/DDBJ databases">
        <title>Cohnella sp. nov. isolated from preserved vegetables.</title>
        <authorList>
            <person name="Lin S.-Y."/>
            <person name="Hung M.-H."/>
            <person name="Young C.-C."/>
        </authorList>
    </citation>
    <scope>NUCLEOTIDE SEQUENCE [LARGE SCALE GENOMIC DNA]</scope>
    <source>
        <strain evidence="18 19">CC-MHH1044</strain>
    </source>
</reference>
<dbReference type="SUPFAM" id="SSF158472">
    <property type="entry name" value="HAMP domain-like"/>
    <property type="match status" value="1"/>
</dbReference>
<keyword evidence="8" id="KW-0547">Nucleotide-binding</keyword>
<feature type="domain" description="Histidine kinase" evidence="16">
    <location>
        <begin position="489"/>
        <end position="597"/>
    </location>
</feature>
<keyword evidence="4" id="KW-1003">Cell membrane</keyword>
<keyword evidence="13 15" id="KW-0472">Membrane</keyword>
<evidence type="ECO:0000256" key="10">
    <source>
        <dbReference type="ARBA" id="ARBA00022840"/>
    </source>
</evidence>
<keyword evidence="7 15" id="KW-0812">Transmembrane</keyword>
<dbReference type="InterPro" id="IPR003594">
    <property type="entry name" value="HATPase_dom"/>
</dbReference>
<name>A0A4S4BUR8_9BACL</name>
<accession>A0A4S4BUR8</accession>
<organism evidence="18 19">
    <name type="scientific">Cohnella fermenti</name>
    <dbReference type="NCBI Taxonomy" id="2565925"/>
    <lineage>
        <taxon>Bacteria</taxon>
        <taxon>Bacillati</taxon>
        <taxon>Bacillota</taxon>
        <taxon>Bacilli</taxon>
        <taxon>Bacillales</taxon>
        <taxon>Paenibacillaceae</taxon>
        <taxon>Cohnella</taxon>
    </lineage>
</organism>
<comment type="catalytic activity">
    <reaction evidence="1">
        <text>ATP + protein L-histidine = ADP + protein N-phospho-L-histidine.</text>
        <dbReference type="EC" id="2.7.13.3"/>
    </reaction>
</comment>